<dbReference type="InterPro" id="IPR004119">
    <property type="entry name" value="EcKL"/>
</dbReference>
<reference evidence="1" key="2">
    <citation type="submission" date="2025-05" db="UniProtKB">
        <authorList>
            <consortium name="EnsemblMetazoa"/>
        </authorList>
    </citation>
    <scope>IDENTIFICATION</scope>
    <source>
        <strain evidence="1">Foshan</strain>
    </source>
</reference>
<dbReference type="GeneID" id="134291987"/>
<dbReference type="Pfam" id="PF02958">
    <property type="entry name" value="EcKL"/>
    <property type="match status" value="1"/>
</dbReference>
<evidence type="ECO:0008006" key="3">
    <source>
        <dbReference type="Google" id="ProtNLM"/>
    </source>
</evidence>
<dbReference type="EnsemblMetazoa" id="AALFPA23_012311.R17628">
    <property type="protein sequence ID" value="AALFPA23_012311.P17628"/>
    <property type="gene ID" value="AALFPA23_012311"/>
</dbReference>
<proteinExistence type="predicted"/>
<sequence>MAQIPSSEIPSWMTKEYFSDVVAQKLGIAESEVQISALDVKPATESGDNFASKLYRVAVEVSCSDGSSKKVPLIVKALPNLGLAE</sequence>
<accession>A0ABM1YUR1</accession>
<protein>
    <recommendedName>
        <fullName evidence="3">Cystatin domain-containing protein</fullName>
    </recommendedName>
</protein>
<evidence type="ECO:0000313" key="1">
    <source>
        <dbReference type="EnsemblMetazoa" id="AALFPA23_012311.P17628"/>
    </source>
</evidence>
<dbReference type="Proteomes" id="UP000069940">
    <property type="component" value="Unassembled WGS sequence"/>
</dbReference>
<name>A0ABM1YUR1_AEDAL</name>
<reference evidence="2" key="1">
    <citation type="journal article" date="2015" name="Proc. Natl. Acad. Sci. U.S.A.">
        <title>Genome sequence of the Asian Tiger mosquito, Aedes albopictus, reveals insights into its biology, genetics, and evolution.</title>
        <authorList>
            <person name="Chen X.G."/>
            <person name="Jiang X."/>
            <person name="Gu J."/>
            <person name="Xu M."/>
            <person name="Wu Y."/>
            <person name="Deng Y."/>
            <person name="Zhang C."/>
            <person name="Bonizzoni M."/>
            <person name="Dermauw W."/>
            <person name="Vontas J."/>
            <person name="Armbruster P."/>
            <person name="Huang X."/>
            <person name="Yang Y."/>
            <person name="Zhang H."/>
            <person name="He W."/>
            <person name="Peng H."/>
            <person name="Liu Y."/>
            <person name="Wu K."/>
            <person name="Chen J."/>
            <person name="Lirakis M."/>
            <person name="Topalis P."/>
            <person name="Van Leeuwen T."/>
            <person name="Hall A.B."/>
            <person name="Jiang X."/>
            <person name="Thorpe C."/>
            <person name="Mueller R.L."/>
            <person name="Sun C."/>
            <person name="Waterhouse R.M."/>
            <person name="Yan G."/>
            <person name="Tu Z.J."/>
            <person name="Fang X."/>
            <person name="James A.A."/>
        </authorList>
    </citation>
    <scope>NUCLEOTIDE SEQUENCE [LARGE SCALE GENOMIC DNA]</scope>
    <source>
        <strain evidence="2">Foshan</strain>
    </source>
</reference>
<dbReference type="RefSeq" id="XP_062716559.1">
    <property type="nucleotide sequence ID" value="XM_062860575.1"/>
</dbReference>
<evidence type="ECO:0000313" key="2">
    <source>
        <dbReference type="Proteomes" id="UP000069940"/>
    </source>
</evidence>
<organism evidence="1 2">
    <name type="scientific">Aedes albopictus</name>
    <name type="common">Asian tiger mosquito</name>
    <name type="synonym">Stegomyia albopicta</name>
    <dbReference type="NCBI Taxonomy" id="7160"/>
    <lineage>
        <taxon>Eukaryota</taxon>
        <taxon>Metazoa</taxon>
        <taxon>Ecdysozoa</taxon>
        <taxon>Arthropoda</taxon>
        <taxon>Hexapoda</taxon>
        <taxon>Insecta</taxon>
        <taxon>Pterygota</taxon>
        <taxon>Neoptera</taxon>
        <taxon>Endopterygota</taxon>
        <taxon>Diptera</taxon>
        <taxon>Nematocera</taxon>
        <taxon>Culicoidea</taxon>
        <taxon>Culicidae</taxon>
        <taxon>Culicinae</taxon>
        <taxon>Aedini</taxon>
        <taxon>Aedes</taxon>
        <taxon>Stegomyia</taxon>
    </lineage>
</organism>
<keyword evidence="2" id="KW-1185">Reference proteome</keyword>